<dbReference type="InterPro" id="IPR036680">
    <property type="entry name" value="SPOR-like_sf"/>
</dbReference>
<feature type="binding site" evidence="8">
    <location>
        <position position="276"/>
    </location>
    <ligand>
        <name>substrate</name>
    </ligand>
</feature>
<keyword evidence="12" id="KW-1185">Reference proteome</keyword>
<evidence type="ECO:0000256" key="3">
    <source>
        <dbReference type="ARBA" id="ARBA00022801"/>
    </source>
</evidence>
<dbReference type="EMBL" id="JACFXV010000054">
    <property type="protein sequence ID" value="MBA5777983.1"/>
    <property type="molecule type" value="Genomic_DNA"/>
</dbReference>
<evidence type="ECO:0000256" key="9">
    <source>
        <dbReference type="RuleBase" id="RU004016"/>
    </source>
</evidence>
<accession>A0A839AE75</accession>
<dbReference type="GO" id="GO:0009002">
    <property type="term" value="F:serine-type D-Ala-D-Ala carboxypeptidase activity"/>
    <property type="evidence" value="ECO:0007669"/>
    <property type="project" value="InterPro"/>
</dbReference>
<evidence type="ECO:0000313" key="12">
    <source>
        <dbReference type="Proteomes" id="UP000541109"/>
    </source>
</evidence>
<name>A0A839AE75_9HYPH</name>
<evidence type="ECO:0000256" key="6">
    <source>
        <dbReference type="ARBA" id="ARBA00023316"/>
    </source>
</evidence>
<dbReference type="Proteomes" id="UP000541109">
    <property type="component" value="Unassembled WGS sequence"/>
</dbReference>
<gene>
    <name evidence="11" type="ORF">H2509_12700</name>
</gene>
<keyword evidence="5" id="KW-0573">Peptidoglycan synthesis</keyword>
<keyword evidence="6" id="KW-0961">Cell wall biogenesis/degradation</keyword>
<dbReference type="PANTHER" id="PTHR21581:SF6">
    <property type="entry name" value="TRAFFICKING PROTEIN PARTICLE COMPLEX SUBUNIT 12"/>
    <property type="match status" value="1"/>
</dbReference>
<dbReference type="InterPro" id="IPR007730">
    <property type="entry name" value="SPOR-like_dom"/>
</dbReference>
<dbReference type="SUPFAM" id="SSF110997">
    <property type="entry name" value="Sporulation related repeat"/>
    <property type="match status" value="1"/>
</dbReference>
<organism evidence="11 12">
    <name type="scientific">Stappia albiluteola</name>
    <dbReference type="NCBI Taxonomy" id="2758565"/>
    <lineage>
        <taxon>Bacteria</taxon>
        <taxon>Pseudomonadati</taxon>
        <taxon>Pseudomonadota</taxon>
        <taxon>Alphaproteobacteria</taxon>
        <taxon>Hyphomicrobiales</taxon>
        <taxon>Stappiaceae</taxon>
        <taxon>Stappia</taxon>
    </lineage>
</organism>
<dbReference type="InterPro" id="IPR012338">
    <property type="entry name" value="Beta-lactam/transpept-like"/>
</dbReference>
<comment type="similarity">
    <text evidence="1 9">Belongs to the peptidase S11 family.</text>
</comment>
<dbReference type="PRINTS" id="PR00725">
    <property type="entry name" value="DADACBPTASE1"/>
</dbReference>
<evidence type="ECO:0000256" key="7">
    <source>
        <dbReference type="PIRSR" id="PIRSR618044-1"/>
    </source>
</evidence>
<feature type="domain" description="SPOR" evidence="10">
    <location>
        <begin position="479"/>
        <end position="563"/>
    </location>
</feature>
<dbReference type="GO" id="GO:0009252">
    <property type="term" value="P:peptidoglycan biosynthetic process"/>
    <property type="evidence" value="ECO:0007669"/>
    <property type="project" value="UniProtKB-KW"/>
</dbReference>
<keyword evidence="3 11" id="KW-0378">Hydrolase</keyword>
<evidence type="ECO:0000259" key="10">
    <source>
        <dbReference type="PROSITE" id="PS51724"/>
    </source>
</evidence>
<dbReference type="InterPro" id="IPR018044">
    <property type="entry name" value="Peptidase_S11"/>
</dbReference>
<evidence type="ECO:0000256" key="4">
    <source>
        <dbReference type="ARBA" id="ARBA00022960"/>
    </source>
</evidence>
<evidence type="ECO:0000256" key="8">
    <source>
        <dbReference type="PIRSR" id="PIRSR618044-2"/>
    </source>
</evidence>
<dbReference type="GO" id="GO:0071555">
    <property type="term" value="P:cell wall organization"/>
    <property type="evidence" value="ECO:0007669"/>
    <property type="project" value="UniProtKB-KW"/>
</dbReference>
<dbReference type="GO" id="GO:0008360">
    <property type="term" value="P:regulation of cell shape"/>
    <property type="evidence" value="ECO:0007669"/>
    <property type="project" value="UniProtKB-KW"/>
</dbReference>
<dbReference type="Gene3D" id="3.40.710.10">
    <property type="entry name" value="DD-peptidase/beta-lactamase superfamily"/>
    <property type="match status" value="1"/>
</dbReference>
<dbReference type="InterPro" id="IPR001967">
    <property type="entry name" value="Peptidase_S11_N"/>
</dbReference>
<dbReference type="GO" id="GO:0006508">
    <property type="term" value="P:proteolysis"/>
    <property type="evidence" value="ECO:0007669"/>
    <property type="project" value="InterPro"/>
</dbReference>
<sequence length="563" mass="59721">MVTAFRSWLGKSDARVVEIVAGHSFSVLRQRFLRRLPVQFVPERGVVVLSKGARRAVRFVKSIAWSAAIGFLASTIAIASDAEANPKYSGIVVDAKTGETLYSYKADTQRYPASLTKIMTLYILFEELEAGRLSLNSPLKVSSTAAAKAPSKLGLRPGSTIAAKDAILALVTKSANDIAATVAENISGSEAAFARRMTDTARRIGMRNTTFRNASGLPDSGQVTTARDMAQLGRAIQERFPKYYRYFGTRVFSYKGRKYANHNRLLGRVKGVDGIKTGYIGASGFNLVTSVKRDGREVVAVVMGGRTGASRNAQMTKLIETYLPKASRGRKTAPALVASAARTPANPLLALAKAPVPDQKPEIAAIEAALEEPVVTGAIPVPAPAKADTAPIKVASATGAGIPTAKSDINVNARIAGSPVFERRVVKTIKIVPGQPIPSPASQQVAAKAANDNAPVKPKAVAKAASGDETVTLASNNSADPQPGWQVQIAAAESEDLAVSMLKKAKTSVGRALRGKDPYTEPVAAGGATLYRARFVGFDTKSEAWNACKSLKQAKFKCYAIYE</sequence>
<dbReference type="SUPFAM" id="SSF56601">
    <property type="entry name" value="beta-lactamase/transpeptidase-like"/>
    <property type="match status" value="1"/>
</dbReference>
<reference evidence="11 12" key="1">
    <citation type="submission" date="2020-07" db="EMBL/GenBank/DDBJ databases">
        <title>Stappia sp., F7233, whole genome shotgun sequencing project.</title>
        <authorList>
            <person name="Jiang S."/>
            <person name="Liu Z.W."/>
            <person name="Du Z.J."/>
        </authorList>
    </citation>
    <scope>NUCLEOTIDE SEQUENCE [LARGE SCALE GENOMIC DNA]</scope>
    <source>
        <strain evidence="11 12">F7233</strain>
    </source>
</reference>
<evidence type="ECO:0000313" key="11">
    <source>
        <dbReference type="EMBL" id="MBA5777983.1"/>
    </source>
</evidence>
<dbReference type="PROSITE" id="PS51724">
    <property type="entry name" value="SPOR"/>
    <property type="match status" value="1"/>
</dbReference>
<keyword evidence="4" id="KW-0133">Cell shape</keyword>
<evidence type="ECO:0000256" key="5">
    <source>
        <dbReference type="ARBA" id="ARBA00022984"/>
    </source>
</evidence>
<comment type="caution">
    <text evidence="11">The sequence shown here is derived from an EMBL/GenBank/DDBJ whole genome shotgun (WGS) entry which is preliminary data.</text>
</comment>
<dbReference type="Gene3D" id="3.30.70.1070">
    <property type="entry name" value="Sporulation related repeat"/>
    <property type="match status" value="1"/>
</dbReference>
<dbReference type="Pfam" id="PF05036">
    <property type="entry name" value="SPOR"/>
    <property type="match status" value="1"/>
</dbReference>
<evidence type="ECO:0000256" key="2">
    <source>
        <dbReference type="ARBA" id="ARBA00022729"/>
    </source>
</evidence>
<dbReference type="GO" id="GO:0042834">
    <property type="term" value="F:peptidoglycan binding"/>
    <property type="evidence" value="ECO:0007669"/>
    <property type="project" value="InterPro"/>
</dbReference>
<keyword evidence="2" id="KW-0732">Signal</keyword>
<proteinExistence type="inferred from homology"/>
<evidence type="ECO:0000256" key="1">
    <source>
        <dbReference type="ARBA" id="ARBA00007164"/>
    </source>
</evidence>
<dbReference type="PANTHER" id="PTHR21581">
    <property type="entry name" value="D-ALANYL-D-ALANINE CARBOXYPEPTIDASE"/>
    <property type="match status" value="1"/>
</dbReference>
<feature type="active site" description="Proton acceptor" evidence="7">
    <location>
        <position position="117"/>
    </location>
</feature>
<dbReference type="Pfam" id="PF00768">
    <property type="entry name" value="Peptidase_S11"/>
    <property type="match status" value="1"/>
</dbReference>
<protein>
    <submittedName>
        <fullName evidence="11">Serine hydrolase</fullName>
    </submittedName>
</protein>
<feature type="active site" evidence="7">
    <location>
        <position position="174"/>
    </location>
</feature>
<feature type="active site" description="Acyl-ester intermediate" evidence="7">
    <location>
        <position position="114"/>
    </location>
</feature>
<dbReference type="AlphaFoldDB" id="A0A839AE75"/>